<dbReference type="EMBL" id="CAACVJ010000684">
    <property type="protein sequence ID" value="VEP18364.1"/>
    <property type="molecule type" value="Genomic_DNA"/>
</dbReference>
<evidence type="ECO:0000313" key="1">
    <source>
        <dbReference type="EMBL" id="VEP18364.1"/>
    </source>
</evidence>
<proteinExistence type="predicted"/>
<gene>
    <name evidence="1" type="ORF">H1P_770001</name>
</gene>
<dbReference type="RefSeq" id="WP_144867661.1">
    <property type="nucleotide sequence ID" value="NZ_LR213835.1"/>
</dbReference>
<organism evidence="1 2">
    <name type="scientific">Hyella patelloides LEGE 07179</name>
    <dbReference type="NCBI Taxonomy" id="945734"/>
    <lineage>
        <taxon>Bacteria</taxon>
        <taxon>Bacillati</taxon>
        <taxon>Cyanobacteriota</taxon>
        <taxon>Cyanophyceae</taxon>
        <taxon>Pleurocapsales</taxon>
        <taxon>Hyellaceae</taxon>
        <taxon>Hyella</taxon>
    </lineage>
</organism>
<reference evidence="1 2" key="1">
    <citation type="submission" date="2019-01" db="EMBL/GenBank/DDBJ databases">
        <authorList>
            <person name="Brito A."/>
        </authorList>
    </citation>
    <scope>NUCLEOTIDE SEQUENCE [LARGE SCALE GENOMIC DNA]</scope>
    <source>
        <strain evidence="1">1</strain>
    </source>
</reference>
<dbReference type="AlphaFoldDB" id="A0A563W3V9"/>
<evidence type="ECO:0008006" key="3">
    <source>
        <dbReference type="Google" id="ProtNLM"/>
    </source>
</evidence>
<keyword evidence="2" id="KW-1185">Reference proteome</keyword>
<sequence>MTALDKQKVQAIERNFSNVVDFLDRKLHKTNIHLKEVPCYFYQGNESKLEITVFSNPRIATIDVRMINVRNDAREPYFECSYDLADLSMTVWEKAIDDLISKTNEREKDSL</sequence>
<accession>A0A563W3V9</accession>
<evidence type="ECO:0000313" key="2">
    <source>
        <dbReference type="Proteomes" id="UP000320055"/>
    </source>
</evidence>
<protein>
    <recommendedName>
        <fullName evidence="3">DUF5655 domain-containing protein</fullName>
    </recommendedName>
</protein>
<dbReference type="Proteomes" id="UP000320055">
    <property type="component" value="Unassembled WGS sequence"/>
</dbReference>
<dbReference type="OrthoDB" id="582878at2"/>
<name>A0A563W3V9_9CYAN</name>